<comment type="caution">
    <text evidence="2">The sequence shown here is derived from an EMBL/GenBank/DDBJ whole genome shotgun (WGS) entry which is preliminary data.</text>
</comment>
<name>A0A512B2L1_9BACT</name>
<reference evidence="2 3" key="1">
    <citation type="submission" date="2019-07" db="EMBL/GenBank/DDBJ databases">
        <title>Whole genome shotgun sequence of Adhaeribacter aerolatus NBRC 106133.</title>
        <authorList>
            <person name="Hosoyama A."/>
            <person name="Uohara A."/>
            <person name="Ohji S."/>
            <person name="Ichikawa N."/>
        </authorList>
    </citation>
    <scope>NUCLEOTIDE SEQUENCE [LARGE SCALE GENOMIC DNA]</scope>
    <source>
        <strain evidence="2 3">NBRC 106133</strain>
    </source>
</reference>
<proteinExistence type="predicted"/>
<organism evidence="2 3">
    <name type="scientific">Adhaeribacter aerolatus</name>
    <dbReference type="NCBI Taxonomy" id="670289"/>
    <lineage>
        <taxon>Bacteria</taxon>
        <taxon>Pseudomonadati</taxon>
        <taxon>Bacteroidota</taxon>
        <taxon>Cytophagia</taxon>
        <taxon>Cytophagales</taxon>
        <taxon>Hymenobacteraceae</taxon>
        <taxon>Adhaeribacter</taxon>
    </lineage>
</organism>
<dbReference type="Proteomes" id="UP000321532">
    <property type="component" value="Unassembled WGS sequence"/>
</dbReference>
<accession>A0A512B2L1</accession>
<feature type="compositionally biased region" description="Basic and acidic residues" evidence="1">
    <location>
        <begin position="91"/>
        <end position="101"/>
    </location>
</feature>
<gene>
    <name evidence="2" type="ORF">AAE02nite_38690</name>
</gene>
<keyword evidence="3" id="KW-1185">Reference proteome</keyword>
<evidence type="ECO:0000256" key="1">
    <source>
        <dbReference type="SAM" id="MobiDB-lite"/>
    </source>
</evidence>
<dbReference type="RefSeq" id="WP_146901744.1">
    <property type="nucleotide sequence ID" value="NZ_BJYS01000032.1"/>
</dbReference>
<dbReference type="EMBL" id="BJYS01000032">
    <property type="protein sequence ID" value="GEO06205.1"/>
    <property type="molecule type" value="Genomic_DNA"/>
</dbReference>
<dbReference type="AlphaFoldDB" id="A0A512B2L1"/>
<protein>
    <submittedName>
        <fullName evidence="2">Uncharacterized protein</fullName>
    </submittedName>
</protein>
<evidence type="ECO:0000313" key="3">
    <source>
        <dbReference type="Proteomes" id="UP000321532"/>
    </source>
</evidence>
<feature type="region of interest" description="Disordered" evidence="1">
    <location>
        <begin position="74"/>
        <end position="101"/>
    </location>
</feature>
<sequence length="121" mass="13734">MERNFTLGKNITFALAVGLLIMVCSVRPAWAQTSYSTPASIKAETRKSKKAAAAYKAEHKETHLDVDQFNYKVGQSGRKPVPVEEEATDYSNDKEKNALFESRKTLNKKKKLLKEQKQQEK</sequence>
<evidence type="ECO:0000313" key="2">
    <source>
        <dbReference type="EMBL" id="GEO06205.1"/>
    </source>
</evidence>